<sequence>MAESLHCANSGSYSFVRCREVEARPDRVALLHFLRYRDAEGFSRSATRRVVFCSPDYLHLMFSIRRCRFPEWSDGSHHCFFIRTCSW</sequence>
<gene>
    <name evidence="1" type="ORF">Slati_3901000</name>
</gene>
<accession>A0AAW2TQN4</accession>
<reference evidence="1" key="2">
    <citation type="journal article" date="2024" name="Plant">
        <title>Genomic evolution and insights into agronomic trait innovations of Sesamum species.</title>
        <authorList>
            <person name="Miao H."/>
            <person name="Wang L."/>
            <person name="Qu L."/>
            <person name="Liu H."/>
            <person name="Sun Y."/>
            <person name="Le M."/>
            <person name="Wang Q."/>
            <person name="Wei S."/>
            <person name="Zheng Y."/>
            <person name="Lin W."/>
            <person name="Duan Y."/>
            <person name="Cao H."/>
            <person name="Xiong S."/>
            <person name="Wang X."/>
            <person name="Wei L."/>
            <person name="Li C."/>
            <person name="Ma Q."/>
            <person name="Ju M."/>
            <person name="Zhao R."/>
            <person name="Li G."/>
            <person name="Mu C."/>
            <person name="Tian Q."/>
            <person name="Mei H."/>
            <person name="Zhang T."/>
            <person name="Gao T."/>
            <person name="Zhang H."/>
        </authorList>
    </citation>
    <scope>NUCLEOTIDE SEQUENCE</scope>
    <source>
        <strain evidence="1">KEN1</strain>
    </source>
</reference>
<dbReference type="AlphaFoldDB" id="A0AAW2TQN4"/>
<organism evidence="1">
    <name type="scientific">Sesamum latifolium</name>
    <dbReference type="NCBI Taxonomy" id="2727402"/>
    <lineage>
        <taxon>Eukaryota</taxon>
        <taxon>Viridiplantae</taxon>
        <taxon>Streptophyta</taxon>
        <taxon>Embryophyta</taxon>
        <taxon>Tracheophyta</taxon>
        <taxon>Spermatophyta</taxon>
        <taxon>Magnoliopsida</taxon>
        <taxon>eudicotyledons</taxon>
        <taxon>Gunneridae</taxon>
        <taxon>Pentapetalae</taxon>
        <taxon>asterids</taxon>
        <taxon>lamiids</taxon>
        <taxon>Lamiales</taxon>
        <taxon>Pedaliaceae</taxon>
        <taxon>Sesamum</taxon>
    </lineage>
</organism>
<dbReference type="EMBL" id="JACGWN010000014">
    <property type="protein sequence ID" value="KAL0405871.1"/>
    <property type="molecule type" value="Genomic_DNA"/>
</dbReference>
<evidence type="ECO:0000313" key="1">
    <source>
        <dbReference type="EMBL" id="KAL0405871.1"/>
    </source>
</evidence>
<proteinExistence type="predicted"/>
<reference evidence="1" key="1">
    <citation type="submission" date="2020-06" db="EMBL/GenBank/DDBJ databases">
        <authorList>
            <person name="Li T."/>
            <person name="Hu X."/>
            <person name="Zhang T."/>
            <person name="Song X."/>
            <person name="Zhang H."/>
            <person name="Dai N."/>
            <person name="Sheng W."/>
            <person name="Hou X."/>
            <person name="Wei L."/>
        </authorList>
    </citation>
    <scope>NUCLEOTIDE SEQUENCE</scope>
    <source>
        <strain evidence="1">KEN1</strain>
        <tissue evidence="1">Leaf</tissue>
    </source>
</reference>
<name>A0AAW2TQN4_9LAMI</name>
<protein>
    <submittedName>
        <fullName evidence="1">Uncharacterized protein</fullName>
    </submittedName>
</protein>
<comment type="caution">
    <text evidence="1">The sequence shown here is derived from an EMBL/GenBank/DDBJ whole genome shotgun (WGS) entry which is preliminary data.</text>
</comment>